<evidence type="ECO:0000313" key="1">
    <source>
        <dbReference type="EMBL" id="NBN88689.1"/>
    </source>
</evidence>
<accession>A0A964V5U2</accession>
<name>A0A964V5U2_9PROT</name>
<reference evidence="1" key="1">
    <citation type="submission" date="2018-10" db="EMBL/GenBank/DDBJ databases">
        <title>Iterative Subtractive Binning of Freshwater Chronoseries Metagenomes Recovers Nearly Complete Genomes from over Four Hundred Novel Species.</title>
        <authorList>
            <person name="Rodriguez-R L.M."/>
            <person name="Tsementzi D."/>
            <person name="Luo C."/>
            <person name="Konstantinidis K.T."/>
        </authorList>
    </citation>
    <scope>NUCLEOTIDE SEQUENCE</scope>
    <source>
        <strain evidence="1">WB7_6_001</strain>
    </source>
</reference>
<evidence type="ECO:0000313" key="2">
    <source>
        <dbReference type="Proteomes" id="UP000713222"/>
    </source>
</evidence>
<protein>
    <submittedName>
        <fullName evidence="1">Uncharacterized protein</fullName>
    </submittedName>
</protein>
<proteinExistence type="predicted"/>
<organism evidence="1 2">
    <name type="scientific">Candidatus Fonsibacter lacus</name>
    <dbReference type="NCBI Taxonomy" id="2576439"/>
    <lineage>
        <taxon>Bacteria</taxon>
        <taxon>Pseudomonadati</taxon>
        <taxon>Pseudomonadota</taxon>
        <taxon>Alphaproteobacteria</taxon>
        <taxon>Candidatus Pelagibacterales</taxon>
        <taxon>Candidatus Pelagibacterales incertae sedis</taxon>
        <taxon>Candidatus Fonsibacter</taxon>
    </lineage>
</organism>
<gene>
    <name evidence="1" type="ORF">EBV32_06340</name>
</gene>
<dbReference type="EMBL" id="RGET01000237">
    <property type="protein sequence ID" value="NBN88689.1"/>
    <property type="molecule type" value="Genomic_DNA"/>
</dbReference>
<dbReference type="AlphaFoldDB" id="A0A964V5U2"/>
<sequence length="158" mass="16483">MAINPNTDFTSGAVLTADQMNRLPRGVMARGVSSADYTLTTTLAQATGMSVTFTAVANRYYLVTYYEAQAQTPSVLGNTTIELRQTNATGTQLAQAVLVNETAAIDQGNLMIVKTLTFTAGSVTLVGCAKTSSTTGGPSLIRSGNREALLLVEDIGPA</sequence>
<comment type="caution">
    <text evidence="1">The sequence shown here is derived from an EMBL/GenBank/DDBJ whole genome shotgun (WGS) entry which is preliminary data.</text>
</comment>
<dbReference type="Proteomes" id="UP000713222">
    <property type="component" value="Unassembled WGS sequence"/>
</dbReference>